<dbReference type="GO" id="GO:0003841">
    <property type="term" value="F:1-acylglycerol-3-phosphate O-acyltransferase activity"/>
    <property type="evidence" value="ECO:0007669"/>
    <property type="project" value="TreeGrafter"/>
</dbReference>
<feature type="domain" description="Phospholipid/glycerol acyltransferase" evidence="3">
    <location>
        <begin position="43"/>
        <end position="153"/>
    </location>
</feature>
<accession>W9GNS8</accession>
<dbReference type="Pfam" id="PF01553">
    <property type="entry name" value="Acyltransferase"/>
    <property type="match status" value="1"/>
</dbReference>
<dbReference type="CDD" id="cd07989">
    <property type="entry name" value="LPLAT_AGPAT-like"/>
    <property type="match status" value="1"/>
</dbReference>
<dbReference type="SUPFAM" id="SSF69593">
    <property type="entry name" value="Glycerol-3-phosphate (1)-acyltransferase"/>
    <property type="match status" value="1"/>
</dbReference>
<dbReference type="PANTHER" id="PTHR10434:SF11">
    <property type="entry name" value="1-ACYL-SN-GLYCEROL-3-PHOSPHATE ACYLTRANSFERASE"/>
    <property type="match status" value="1"/>
</dbReference>
<keyword evidence="5" id="KW-1185">Reference proteome</keyword>
<keyword evidence="1 4" id="KW-0808">Transferase</keyword>
<reference evidence="5" key="1">
    <citation type="submission" date="2013-08" db="EMBL/GenBank/DDBJ databases">
        <title>Intrasporangium oryzae NRRL B-24470.</title>
        <authorList>
            <person name="Liu H."/>
            <person name="Wang G."/>
        </authorList>
    </citation>
    <scope>NUCLEOTIDE SEQUENCE [LARGE SCALE GENOMIC DNA]</scope>
    <source>
        <strain evidence="5">Q5-1</strain>
    </source>
</reference>
<dbReference type="GO" id="GO:0006654">
    <property type="term" value="P:phosphatidic acid biosynthetic process"/>
    <property type="evidence" value="ECO:0007669"/>
    <property type="project" value="TreeGrafter"/>
</dbReference>
<dbReference type="PANTHER" id="PTHR10434">
    <property type="entry name" value="1-ACYL-SN-GLYCEROL-3-PHOSPHATE ACYLTRANSFERASE"/>
    <property type="match status" value="1"/>
</dbReference>
<evidence type="ECO:0000256" key="1">
    <source>
        <dbReference type="ARBA" id="ARBA00022679"/>
    </source>
</evidence>
<dbReference type="EMBL" id="AWQS01000034">
    <property type="protein sequence ID" value="EWT06737.1"/>
    <property type="molecule type" value="Genomic_DNA"/>
</dbReference>
<keyword evidence="2 4" id="KW-0012">Acyltransferase</keyword>
<proteinExistence type="predicted"/>
<evidence type="ECO:0000313" key="4">
    <source>
        <dbReference type="EMBL" id="EWT06737.1"/>
    </source>
</evidence>
<organism evidence="4 5">
    <name type="scientific">Intrasporangium chromatireducens Q5-1</name>
    <dbReference type="NCBI Taxonomy" id="584657"/>
    <lineage>
        <taxon>Bacteria</taxon>
        <taxon>Bacillati</taxon>
        <taxon>Actinomycetota</taxon>
        <taxon>Actinomycetes</taxon>
        <taxon>Micrococcales</taxon>
        <taxon>Intrasporangiaceae</taxon>
        <taxon>Intrasporangium</taxon>
    </lineage>
</organism>
<name>W9GNS8_9MICO</name>
<dbReference type="OrthoDB" id="9808424at2"/>
<evidence type="ECO:0000313" key="5">
    <source>
        <dbReference type="Proteomes" id="UP000019494"/>
    </source>
</evidence>
<sequence>MSPVEAPSPWRPRVGRWVGTTLFHTAYRGRTRHVDRVPADGPALLVANHAAFLDGPVVFSLAPRPVTFLVKQEAFRGLFGRVLDAVGQVPIDRTVGDRTALGTAAAVLDRGGVVGIFPEGTRRDGEVEQVNQGAAWIALRTGAPIVPVAVLGTRVPGRSAETWPTLLSSITVDFGEPFTLEVDPCRPGRERMRAATEQLRLRLVDHVRRARVDNGTSSPTTDERTP</sequence>
<protein>
    <submittedName>
        <fullName evidence="4">Glycerol acyltransferase</fullName>
    </submittedName>
</protein>
<evidence type="ECO:0000256" key="2">
    <source>
        <dbReference type="ARBA" id="ARBA00023315"/>
    </source>
</evidence>
<dbReference type="Proteomes" id="UP000019494">
    <property type="component" value="Unassembled WGS sequence"/>
</dbReference>
<dbReference type="GO" id="GO:0005886">
    <property type="term" value="C:plasma membrane"/>
    <property type="evidence" value="ECO:0007669"/>
    <property type="project" value="TreeGrafter"/>
</dbReference>
<dbReference type="InterPro" id="IPR002123">
    <property type="entry name" value="Plipid/glycerol_acylTrfase"/>
</dbReference>
<gene>
    <name evidence="4" type="ORF">N864_17940</name>
</gene>
<dbReference type="AlphaFoldDB" id="W9GNS8"/>
<dbReference type="RefSeq" id="WP_034714775.1">
    <property type="nucleotide sequence ID" value="NZ_AWQS01000034.1"/>
</dbReference>
<dbReference type="PATRIC" id="fig|584657.3.peg.1284"/>
<dbReference type="SMART" id="SM00563">
    <property type="entry name" value="PlsC"/>
    <property type="match status" value="1"/>
</dbReference>
<comment type="caution">
    <text evidence="4">The sequence shown here is derived from an EMBL/GenBank/DDBJ whole genome shotgun (WGS) entry which is preliminary data.</text>
</comment>
<evidence type="ECO:0000259" key="3">
    <source>
        <dbReference type="SMART" id="SM00563"/>
    </source>
</evidence>